<dbReference type="CDD" id="cd04645">
    <property type="entry name" value="LbH_gamma_CA_like"/>
    <property type="match status" value="1"/>
</dbReference>
<keyword evidence="2" id="KW-1185">Reference proteome</keyword>
<evidence type="ECO:0000313" key="1">
    <source>
        <dbReference type="EMBL" id="MBB5204068.1"/>
    </source>
</evidence>
<dbReference type="SUPFAM" id="SSF51161">
    <property type="entry name" value="Trimeric LpxA-like enzymes"/>
    <property type="match status" value="1"/>
</dbReference>
<dbReference type="InterPro" id="IPR001451">
    <property type="entry name" value="Hexapep"/>
</dbReference>
<dbReference type="InterPro" id="IPR047324">
    <property type="entry name" value="LbH_gamma_CA-like"/>
</dbReference>
<dbReference type="EMBL" id="JACHHO010000001">
    <property type="protein sequence ID" value="MBB5204068.1"/>
    <property type="molecule type" value="Genomic_DNA"/>
</dbReference>
<sequence length="174" mass="18345">MSIYRLGEHEPDVPASAWVAPSATVVGRVSLGEQCSVWFGAVLRGDSDTLTLGARVNVQDNAVLHADTGFPLVIEDDVTIGHQAMVHGCHVEKGCLIGIQAVVLNGARIGAGSLVGAGALVTEGKVFPPRSLIVGSPAKLLRELTEEESARLLHSAAHYARNGLRYGAELEKME</sequence>
<evidence type="ECO:0000313" key="2">
    <source>
        <dbReference type="Proteomes" id="UP000554837"/>
    </source>
</evidence>
<dbReference type="InterPro" id="IPR050484">
    <property type="entry name" value="Transf_Hexapept/Carb_Anhydrase"/>
</dbReference>
<dbReference type="Proteomes" id="UP000554837">
    <property type="component" value="Unassembled WGS sequence"/>
</dbReference>
<dbReference type="InterPro" id="IPR011004">
    <property type="entry name" value="Trimer_LpxA-like_sf"/>
</dbReference>
<dbReference type="PANTHER" id="PTHR13061:SF29">
    <property type="entry name" value="GAMMA CARBONIC ANHYDRASE-LIKE 1, MITOCHONDRIAL-RELATED"/>
    <property type="match status" value="1"/>
</dbReference>
<dbReference type="Gene3D" id="2.160.10.10">
    <property type="entry name" value="Hexapeptide repeat proteins"/>
    <property type="match status" value="1"/>
</dbReference>
<dbReference type="OrthoDB" id="9803036at2"/>
<dbReference type="GO" id="GO:0016740">
    <property type="term" value="F:transferase activity"/>
    <property type="evidence" value="ECO:0007669"/>
    <property type="project" value="UniProtKB-KW"/>
</dbReference>
<dbReference type="Pfam" id="PF00132">
    <property type="entry name" value="Hexapep"/>
    <property type="match status" value="1"/>
</dbReference>
<proteinExistence type="predicted"/>
<name>A0A840S3P5_9BURK</name>
<reference evidence="1 2" key="1">
    <citation type="submission" date="2020-08" db="EMBL/GenBank/DDBJ databases">
        <title>Genomic Encyclopedia of Type Strains, Phase IV (KMG-IV): sequencing the most valuable type-strain genomes for metagenomic binning, comparative biology and taxonomic classification.</title>
        <authorList>
            <person name="Goeker M."/>
        </authorList>
    </citation>
    <scope>NUCLEOTIDE SEQUENCE [LARGE SCALE GENOMIC DNA]</scope>
    <source>
        <strain evidence="1 2">DSM 23958</strain>
    </source>
</reference>
<dbReference type="PANTHER" id="PTHR13061">
    <property type="entry name" value="DYNACTIN SUBUNIT P25"/>
    <property type="match status" value="1"/>
</dbReference>
<dbReference type="AlphaFoldDB" id="A0A840S3P5"/>
<accession>A0A840S3P5</accession>
<organism evidence="1 2">
    <name type="scientific">Inhella inkyongensis</name>
    <dbReference type="NCBI Taxonomy" id="392593"/>
    <lineage>
        <taxon>Bacteria</taxon>
        <taxon>Pseudomonadati</taxon>
        <taxon>Pseudomonadota</taxon>
        <taxon>Betaproteobacteria</taxon>
        <taxon>Burkholderiales</taxon>
        <taxon>Sphaerotilaceae</taxon>
        <taxon>Inhella</taxon>
    </lineage>
</organism>
<protein>
    <submittedName>
        <fullName evidence="1">Carbonic anhydrase/acetyltransferase-like protein (Isoleucine patch superfamily)</fullName>
    </submittedName>
</protein>
<gene>
    <name evidence="1" type="ORF">HNQ51_001361</name>
</gene>
<comment type="caution">
    <text evidence="1">The sequence shown here is derived from an EMBL/GenBank/DDBJ whole genome shotgun (WGS) entry which is preliminary data.</text>
</comment>
<keyword evidence="1" id="KW-0808">Transferase</keyword>
<dbReference type="RefSeq" id="WP_138856937.1">
    <property type="nucleotide sequence ID" value="NZ_CP040709.1"/>
</dbReference>